<dbReference type="Proteomes" id="UP000682733">
    <property type="component" value="Unassembled WGS sequence"/>
</dbReference>
<feature type="region of interest" description="Disordered" evidence="1">
    <location>
        <begin position="1"/>
        <end position="21"/>
    </location>
</feature>
<organism evidence="2 3">
    <name type="scientific">Didymodactylos carnosus</name>
    <dbReference type="NCBI Taxonomy" id="1234261"/>
    <lineage>
        <taxon>Eukaryota</taxon>
        <taxon>Metazoa</taxon>
        <taxon>Spiralia</taxon>
        <taxon>Gnathifera</taxon>
        <taxon>Rotifera</taxon>
        <taxon>Eurotatoria</taxon>
        <taxon>Bdelloidea</taxon>
        <taxon>Philodinida</taxon>
        <taxon>Philodinidae</taxon>
        <taxon>Didymodactylos</taxon>
    </lineage>
</organism>
<feature type="region of interest" description="Disordered" evidence="1">
    <location>
        <begin position="185"/>
        <end position="207"/>
    </location>
</feature>
<protein>
    <submittedName>
        <fullName evidence="2">Uncharacterized protein</fullName>
    </submittedName>
</protein>
<reference evidence="2" key="1">
    <citation type="submission" date="2021-02" db="EMBL/GenBank/DDBJ databases">
        <authorList>
            <person name="Nowell W R."/>
        </authorList>
    </citation>
    <scope>NUCLEOTIDE SEQUENCE</scope>
</reference>
<evidence type="ECO:0000313" key="3">
    <source>
        <dbReference type="Proteomes" id="UP000682733"/>
    </source>
</evidence>
<dbReference type="EMBL" id="CAJOBA010090569">
    <property type="protein sequence ID" value="CAF4482754.1"/>
    <property type="molecule type" value="Genomic_DNA"/>
</dbReference>
<accession>A0A8S2X904</accession>
<proteinExistence type="predicted"/>
<evidence type="ECO:0000256" key="1">
    <source>
        <dbReference type="SAM" id="MobiDB-lite"/>
    </source>
</evidence>
<feature type="non-terminal residue" evidence="2">
    <location>
        <position position="207"/>
    </location>
</feature>
<feature type="compositionally biased region" description="Polar residues" evidence="1">
    <location>
        <begin position="1"/>
        <end position="15"/>
    </location>
</feature>
<gene>
    <name evidence="2" type="ORF">TMI583_LOCUS47216</name>
</gene>
<feature type="region of interest" description="Disordered" evidence="1">
    <location>
        <begin position="68"/>
        <end position="92"/>
    </location>
</feature>
<comment type="caution">
    <text evidence="2">The sequence shown here is derived from an EMBL/GenBank/DDBJ whole genome shotgun (WGS) entry which is preliminary data.</text>
</comment>
<feature type="non-terminal residue" evidence="2">
    <location>
        <position position="1"/>
    </location>
</feature>
<name>A0A8S2X904_9BILA</name>
<dbReference type="AlphaFoldDB" id="A0A8S2X904"/>
<feature type="compositionally biased region" description="Polar residues" evidence="1">
    <location>
        <begin position="75"/>
        <end position="92"/>
    </location>
</feature>
<sequence length="207" mass="22666">SISSVTTGEASQNLKKQVLPLEPSVKARTLPALISEQKLNSTTSHYNEPIIIKPASIQSAASTRIPTKSPFATLPSRTTISRPPIKQQHQGTRQSLATNAFVKQIKSSFSTSSLSGPQIPNNLSLSTKDLRHYVSKTYTPEDSNTIDDNGIVHLRNNGAGDQSVKRQQRLSRSFHNVSDYHEAHTAQNLPSKSCEDNLDNVTDQLPP</sequence>
<evidence type="ECO:0000313" key="2">
    <source>
        <dbReference type="EMBL" id="CAF4482754.1"/>
    </source>
</evidence>